<protein>
    <submittedName>
        <fullName evidence="1">Uncharacterized protein</fullName>
    </submittedName>
</protein>
<name>A0ABP9GHR5_9ACTN</name>
<sequence>MPVGDLYAEIVEVDDFDITEVVHIYSRGSRTWGDKRRGLVERVDNDGLCDIYNVYFDRKMVGVIEAYDNRVNCCPDYDGVWDDVFATVRDLV</sequence>
<dbReference type="Proteomes" id="UP001499993">
    <property type="component" value="Unassembled WGS sequence"/>
</dbReference>
<evidence type="ECO:0000313" key="2">
    <source>
        <dbReference type="Proteomes" id="UP001499993"/>
    </source>
</evidence>
<accession>A0ABP9GHR5</accession>
<dbReference type="EMBL" id="BAABIK010000006">
    <property type="protein sequence ID" value="GAA4935802.1"/>
    <property type="molecule type" value="Genomic_DNA"/>
</dbReference>
<proteinExistence type="predicted"/>
<evidence type="ECO:0000313" key="1">
    <source>
        <dbReference type="EMBL" id="GAA4935802.1"/>
    </source>
</evidence>
<comment type="caution">
    <text evidence="1">The sequence shown here is derived from an EMBL/GenBank/DDBJ whole genome shotgun (WGS) entry which is preliminary data.</text>
</comment>
<dbReference type="RefSeq" id="WP_345556036.1">
    <property type="nucleotide sequence ID" value="NZ_BAABIK010000006.1"/>
</dbReference>
<keyword evidence="2" id="KW-1185">Reference proteome</keyword>
<organism evidence="1 2">
    <name type="scientific">Streptomonospora halophila</name>
    <dbReference type="NCBI Taxonomy" id="427369"/>
    <lineage>
        <taxon>Bacteria</taxon>
        <taxon>Bacillati</taxon>
        <taxon>Actinomycetota</taxon>
        <taxon>Actinomycetes</taxon>
        <taxon>Streptosporangiales</taxon>
        <taxon>Nocardiopsidaceae</taxon>
        <taxon>Streptomonospora</taxon>
    </lineage>
</organism>
<gene>
    <name evidence="1" type="ORF">GCM10023224_15730</name>
</gene>
<reference evidence="2" key="1">
    <citation type="journal article" date="2019" name="Int. J. Syst. Evol. Microbiol.">
        <title>The Global Catalogue of Microorganisms (GCM) 10K type strain sequencing project: providing services to taxonomists for standard genome sequencing and annotation.</title>
        <authorList>
            <consortium name="The Broad Institute Genomics Platform"/>
            <consortium name="The Broad Institute Genome Sequencing Center for Infectious Disease"/>
            <person name="Wu L."/>
            <person name="Ma J."/>
        </authorList>
    </citation>
    <scope>NUCLEOTIDE SEQUENCE [LARGE SCALE GENOMIC DNA]</scope>
    <source>
        <strain evidence="2">JCM 18123</strain>
    </source>
</reference>